<dbReference type="InterPro" id="IPR050811">
    <property type="entry name" value="Phosphate_ABC_transporter"/>
</dbReference>
<dbReference type="GO" id="GO:0005886">
    <property type="term" value="C:plasma membrane"/>
    <property type="evidence" value="ECO:0007669"/>
    <property type="project" value="UniProtKB-SubCell"/>
</dbReference>
<name>A0A8J8MK28_9FIRM</name>
<evidence type="ECO:0000256" key="9">
    <source>
        <dbReference type="SAM" id="MobiDB-lite"/>
    </source>
</evidence>
<evidence type="ECO:0000313" key="13">
    <source>
        <dbReference type="Proteomes" id="UP000683246"/>
    </source>
</evidence>
<evidence type="ECO:0000256" key="5">
    <source>
        <dbReference type="ARBA" id="ARBA00022592"/>
    </source>
</evidence>
<dbReference type="Proteomes" id="UP000683246">
    <property type="component" value="Chromosome"/>
</dbReference>
<keyword evidence="6 10" id="KW-0732">Signal</keyword>
<dbReference type="SUPFAM" id="SSF53850">
    <property type="entry name" value="Periplasmic binding protein-like II"/>
    <property type="match status" value="1"/>
</dbReference>
<dbReference type="Gene3D" id="3.40.190.10">
    <property type="entry name" value="Periplasmic binding protein-like II"/>
    <property type="match status" value="2"/>
</dbReference>
<comment type="subunit">
    <text evidence="4">The complex is composed of two ATP-binding proteins (PstB), two transmembrane proteins (PstC and PstA) and a solute-binding protein (PstS).</text>
</comment>
<feature type="signal peptide" evidence="10">
    <location>
        <begin position="1"/>
        <end position="21"/>
    </location>
</feature>
<dbReference type="InterPro" id="IPR024370">
    <property type="entry name" value="PBP_domain"/>
</dbReference>
<dbReference type="KEGG" id="vpy:HZI73_10620"/>
<keyword evidence="8" id="KW-0449">Lipoprotein</keyword>
<organism evidence="12 13">
    <name type="scientific">Vallitalea pronyensis</name>
    <dbReference type="NCBI Taxonomy" id="1348613"/>
    <lineage>
        <taxon>Bacteria</taxon>
        <taxon>Bacillati</taxon>
        <taxon>Bacillota</taxon>
        <taxon>Clostridia</taxon>
        <taxon>Lachnospirales</taxon>
        <taxon>Vallitaleaceae</taxon>
        <taxon>Vallitalea</taxon>
    </lineage>
</organism>
<comment type="function">
    <text evidence="1">Part of the ABC transporter complex PstSACB involved in phosphate import.</text>
</comment>
<sequence>MKTSKKIVALMLTIMMIFAFSGCGSNKEEDTASNDQNNNDTAQEQTNDNNTEADSGSETEDQNSGSEEEAISGEVTISGSTSVEKIGNALAEEFMALNPDVVVTYESIGSSNGVKNAKDGVTIFGTASRNLKTKEKDWGLTEVTLAFDGVAVITHPDNTIEGLTKDQVMAIYKGEIKNWNEVGGKDEEIVVVSREDGSGTRGAFEEIVDFEGALTSDAIIAKGNGNVQTTVAKNPKSIGYVSFTYINETVKPMKIDGVEPLSEKVIAGEYGISRPFLMLYKSDNMTKAGEAFEKFALSTEGQNIVEEKGGIRVD</sequence>
<protein>
    <submittedName>
        <fullName evidence="12">Extracellular solute-binding protein</fullName>
    </submittedName>
</protein>
<comment type="similarity">
    <text evidence="3">Belongs to the PstS family.</text>
</comment>
<dbReference type="EMBL" id="CP058649">
    <property type="protein sequence ID" value="QUI22718.1"/>
    <property type="molecule type" value="Genomic_DNA"/>
</dbReference>
<gene>
    <name evidence="12" type="ORF">HZI73_10620</name>
</gene>
<keyword evidence="13" id="KW-1185">Reference proteome</keyword>
<dbReference type="RefSeq" id="WP_212698210.1">
    <property type="nucleotide sequence ID" value="NZ_CP058649.1"/>
</dbReference>
<evidence type="ECO:0000256" key="4">
    <source>
        <dbReference type="ARBA" id="ARBA00011529"/>
    </source>
</evidence>
<feature type="region of interest" description="Disordered" evidence="9">
    <location>
        <begin position="25"/>
        <end position="78"/>
    </location>
</feature>
<accession>A0A8J8MK28</accession>
<feature type="compositionally biased region" description="Polar residues" evidence="9">
    <location>
        <begin position="33"/>
        <end position="54"/>
    </location>
</feature>
<evidence type="ECO:0000256" key="6">
    <source>
        <dbReference type="ARBA" id="ARBA00022729"/>
    </source>
</evidence>
<feature type="compositionally biased region" description="Acidic residues" evidence="9">
    <location>
        <begin position="55"/>
        <end position="71"/>
    </location>
</feature>
<comment type="subcellular location">
    <subcellularLocation>
        <location evidence="2">Cell membrane</location>
        <topology evidence="2">Lipid-anchor</topology>
    </subcellularLocation>
</comment>
<dbReference type="CDD" id="cd13653">
    <property type="entry name" value="PBP2_phosphate_like_1"/>
    <property type="match status" value="1"/>
</dbReference>
<dbReference type="PROSITE" id="PS51257">
    <property type="entry name" value="PROKAR_LIPOPROTEIN"/>
    <property type="match status" value="1"/>
</dbReference>
<feature type="domain" description="PBP" evidence="11">
    <location>
        <begin position="66"/>
        <end position="300"/>
    </location>
</feature>
<evidence type="ECO:0000256" key="2">
    <source>
        <dbReference type="ARBA" id="ARBA00004193"/>
    </source>
</evidence>
<dbReference type="GO" id="GO:0006817">
    <property type="term" value="P:phosphate ion transport"/>
    <property type="evidence" value="ECO:0007669"/>
    <property type="project" value="UniProtKB-KW"/>
</dbReference>
<reference evidence="12" key="1">
    <citation type="submission" date="2020-07" db="EMBL/GenBank/DDBJ databases">
        <title>Vallitalea pronyensis genome.</title>
        <authorList>
            <person name="Postec A."/>
        </authorList>
    </citation>
    <scope>NUCLEOTIDE SEQUENCE</scope>
    <source>
        <strain evidence="12">FatNI3</strain>
    </source>
</reference>
<evidence type="ECO:0000259" key="11">
    <source>
        <dbReference type="Pfam" id="PF12849"/>
    </source>
</evidence>
<evidence type="ECO:0000256" key="7">
    <source>
        <dbReference type="ARBA" id="ARBA00023139"/>
    </source>
</evidence>
<evidence type="ECO:0000256" key="8">
    <source>
        <dbReference type="ARBA" id="ARBA00023288"/>
    </source>
</evidence>
<dbReference type="AlphaFoldDB" id="A0A8J8MK28"/>
<evidence type="ECO:0000256" key="1">
    <source>
        <dbReference type="ARBA" id="ARBA00002841"/>
    </source>
</evidence>
<evidence type="ECO:0000256" key="10">
    <source>
        <dbReference type="SAM" id="SignalP"/>
    </source>
</evidence>
<evidence type="ECO:0000313" key="12">
    <source>
        <dbReference type="EMBL" id="QUI22718.1"/>
    </source>
</evidence>
<evidence type="ECO:0000256" key="3">
    <source>
        <dbReference type="ARBA" id="ARBA00008725"/>
    </source>
</evidence>
<dbReference type="Pfam" id="PF12849">
    <property type="entry name" value="PBP_like_2"/>
    <property type="match status" value="1"/>
</dbReference>
<keyword evidence="7" id="KW-0564">Palmitate</keyword>
<keyword evidence="5" id="KW-0592">Phosphate transport</keyword>
<proteinExistence type="inferred from homology"/>
<dbReference type="PANTHER" id="PTHR30570">
    <property type="entry name" value="PERIPLASMIC PHOSPHATE BINDING COMPONENT OF PHOSPHATE ABC TRANSPORTER"/>
    <property type="match status" value="1"/>
</dbReference>
<feature type="chain" id="PRO_5038592872" evidence="10">
    <location>
        <begin position="22"/>
        <end position="314"/>
    </location>
</feature>
<keyword evidence="5" id="KW-0813">Transport</keyword>
<dbReference type="PANTHER" id="PTHR30570:SF1">
    <property type="entry name" value="PHOSPHATE-BINDING PROTEIN PSTS"/>
    <property type="match status" value="1"/>
</dbReference>